<evidence type="ECO:0000256" key="1">
    <source>
        <dbReference type="ARBA" id="ARBA00007879"/>
    </source>
</evidence>
<reference evidence="2 3" key="1">
    <citation type="submission" date="2020-04" db="EMBL/GenBank/DDBJ databases">
        <title>Plant Genome Project.</title>
        <authorList>
            <person name="Zhang R.-G."/>
        </authorList>
    </citation>
    <scope>NUCLEOTIDE SEQUENCE [LARGE SCALE GENOMIC DNA]</scope>
    <source>
        <strain evidence="2">YNK0</strain>
        <tissue evidence="2">Leaf</tissue>
    </source>
</reference>
<dbReference type="PANTHER" id="PTHR31447">
    <property type="entry name" value="HYDROXYPROLINE-RICH GLYCOPROTEIN FAMILY PROTEIN-RELATED"/>
    <property type="match status" value="1"/>
</dbReference>
<sequence length="256" mass="29280">MESEKLQHYATRVLAKRLLERFLFRHGRQNPIELSAKLCPVSTGSTFPRTQLPDYLAGGIEMQAATGGDVFRDVQRNAKEQLEIVDCIYKLQKMGIKGELKERTYSEPQKWMSGKGRVTIQFGCCYNFATDKNGNPLGILPEKERRNVQRRIQGKIVNILDGLELHISFLSAKEQLEIVDCIYKLQKMGIKGELKERTYSEPQKLKSGKGRVTIQFGCCYNFATDKNGNPIGILRNELVDPIPPLFKKRRKRLVEC</sequence>
<dbReference type="GO" id="GO:0006402">
    <property type="term" value="P:mRNA catabolic process"/>
    <property type="evidence" value="ECO:0007669"/>
    <property type="project" value="InterPro"/>
</dbReference>
<dbReference type="Gene3D" id="2.60.120.590">
    <property type="entry name" value="Alpha-ketoglutarate-dependent dioxygenase AlkB-like"/>
    <property type="match status" value="2"/>
</dbReference>
<name>A0A834YU69_TETSI</name>
<dbReference type="PANTHER" id="PTHR31447:SF5">
    <property type="entry name" value="FE2OG DIOXYGENASE DOMAIN-CONTAINING PROTEIN"/>
    <property type="match status" value="1"/>
</dbReference>
<dbReference type="AlphaFoldDB" id="A0A834YU69"/>
<dbReference type="GO" id="GO:0003729">
    <property type="term" value="F:mRNA binding"/>
    <property type="evidence" value="ECO:0007669"/>
    <property type="project" value="InterPro"/>
</dbReference>
<comment type="similarity">
    <text evidence="1">Belongs to the alkB family.</text>
</comment>
<proteinExistence type="inferred from homology"/>
<dbReference type="OrthoDB" id="770030at2759"/>
<protein>
    <submittedName>
        <fullName evidence="2">Uncharacterized protein</fullName>
    </submittedName>
</protein>
<dbReference type="InterPro" id="IPR037151">
    <property type="entry name" value="AlkB-like_sf"/>
</dbReference>
<organism evidence="2 3">
    <name type="scientific">Tetracentron sinense</name>
    <name type="common">Spur-leaf</name>
    <dbReference type="NCBI Taxonomy" id="13715"/>
    <lineage>
        <taxon>Eukaryota</taxon>
        <taxon>Viridiplantae</taxon>
        <taxon>Streptophyta</taxon>
        <taxon>Embryophyta</taxon>
        <taxon>Tracheophyta</taxon>
        <taxon>Spermatophyta</taxon>
        <taxon>Magnoliopsida</taxon>
        <taxon>Trochodendrales</taxon>
        <taxon>Trochodendraceae</taxon>
        <taxon>Tetracentron</taxon>
    </lineage>
</organism>
<keyword evidence="3" id="KW-1185">Reference proteome</keyword>
<gene>
    <name evidence="2" type="ORF">HHK36_024010</name>
</gene>
<accession>A0A834YU69</accession>
<evidence type="ECO:0000313" key="3">
    <source>
        <dbReference type="Proteomes" id="UP000655225"/>
    </source>
</evidence>
<dbReference type="GO" id="GO:0032451">
    <property type="term" value="F:demethylase activity"/>
    <property type="evidence" value="ECO:0007669"/>
    <property type="project" value="InterPro"/>
</dbReference>
<dbReference type="Proteomes" id="UP000655225">
    <property type="component" value="Unassembled WGS sequence"/>
</dbReference>
<dbReference type="EMBL" id="JABCRI010000017">
    <property type="protein sequence ID" value="KAF8391701.1"/>
    <property type="molecule type" value="Genomic_DNA"/>
</dbReference>
<dbReference type="InterPro" id="IPR044842">
    <property type="entry name" value="ALKBH9B/ALKBH10B-like"/>
</dbReference>
<comment type="caution">
    <text evidence="2">The sequence shown here is derived from an EMBL/GenBank/DDBJ whole genome shotgun (WGS) entry which is preliminary data.</text>
</comment>
<evidence type="ECO:0000313" key="2">
    <source>
        <dbReference type="EMBL" id="KAF8391701.1"/>
    </source>
</evidence>